<keyword evidence="2" id="KW-1185">Reference proteome</keyword>
<protein>
    <submittedName>
        <fullName evidence="1">Uncharacterized protein</fullName>
    </submittedName>
</protein>
<sequence length="111" mass="11400">MENRPLLVLCDEPRCRDFGGTHRCNGLDEAPAHIHTVAESARWRVSAVRIDDDREGWTIVPTISESDVFSAADADALASALLDAADFCRAAAGDAGGGSGSGSGSGPGTAT</sequence>
<comment type="caution">
    <text evidence="1">The sequence shown here is derived from an EMBL/GenBank/DDBJ whole genome shotgun (WGS) entry which is preliminary data.</text>
</comment>
<dbReference type="RefSeq" id="WP_179565364.1">
    <property type="nucleotide sequence ID" value="NZ_JACBZY010000001.1"/>
</dbReference>
<organism evidence="1 2">
    <name type="scientific">Schumannella luteola</name>
    <dbReference type="NCBI Taxonomy" id="472059"/>
    <lineage>
        <taxon>Bacteria</taxon>
        <taxon>Bacillati</taxon>
        <taxon>Actinomycetota</taxon>
        <taxon>Actinomycetes</taxon>
        <taxon>Micrococcales</taxon>
        <taxon>Microbacteriaceae</taxon>
        <taxon>Schumannella</taxon>
    </lineage>
</organism>
<evidence type="ECO:0000313" key="1">
    <source>
        <dbReference type="EMBL" id="NYG98148.1"/>
    </source>
</evidence>
<reference evidence="1 2" key="1">
    <citation type="submission" date="2020-07" db="EMBL/GenBank/DDBJ databases">
        <title>Sequencing the genomes of 1000 actinobacteria strains.</title>
        <authorList>
            <person name="Klenk H.-P."/>
        </authorList>
    </citation>
    <scope>NUCLEOTIDE SEQUENCE [LARGE SCALE GENOMIC DNA]</scope>
    <source>
        <strain evidence="1 2">DSM 23141</strain>
    </source>
</reference>
<evidence type="ECO:0000313" key="2">
    <source>
        <dbReference type="Proteomes" id="UP000553888"/>
    </source>
</evidence>
<proteinExistence type="predicted"/>
<dbReference type="EMBL" id="JACBZY010000001">
    <property type="protein sequence ID" value="NYG98148.1"/>
    <property type="molecule type" value="Genomic_DNA"/>
</dbReference>
<gene>
    <name evidence="1" type="ORF">BJ979_000774</name>
</gene>
<dbReference type="AlphaFoldDB" id="A0A852YGJ9"/>
<accession>A0A852YGJ9</accession>
<dbReference type="Proteomes" id="UP000553888">
    <property type="component" value="Unassembled WGS sequence"/>
</dbReference>
<name>A0A852YGJ9_9MICO</name>